<evidence type="ECO:0008006" key="5">
    <source>
        <dbReference type="Google" id="ProtNLM"/>
    </source>
</evidence>
<keyword evidence="2" id="KW-0732">Signal</keyword>
<evidence type="ECO:0000313" key="3">
    <source>
        <dbReference type="EMBL" id="MRG97596.1"/>
    </source>
</evidence>
<keyword evidence="4" id="KW-1185">Reference proteome</keyword>
<organism evidence="3 4">
    <name type="scientific">Polyangium spumosum</name>
    <dbReference type="NCBI Taxonomy" id="889282"/>
    <lineage>
        <taxon>Bacteria</taxon>
        <taxon>Pseudomonadati</taxon>
        <taxon>Myxococcota</taxon>
        <taxon>Polyangia</taxon>
        <taxon>Polyangiales</taxon>
        <taxon>Polyangiaceae</taxon>
        <taxon>Polyangium</taxon>
    </lineage>
</organism>
<evidence type="ECO:0000313" key="4">
    <source>
        <dbReference type="Proteomes" id="UP000440224"/>
    </source>
</evidence>
<feature type="region of interest" description="Disordered" evidence="1">
    <location>
        <begin position="28"/>
        <end position="66"/>
    </location>
</feature>
<dbReference type="EMBL" id="WJIE01000019">
    <property type="protein sequence ID" value="MRG97596.1"/>
    <property type="molecule type" value="Genomic_DNA"/>
</dbReference>
<dbReference type="AlphaFoldDB" id="A0A6N7Q311"/>
<evidence type="ECO:0000256" key="2">
    <source>
        <dbReference type="SAM" id="SignalP"/>
    </source>
</evidence>
<feature type="compositionally biased region" description="Low complexity" evidence="1">
    <location>
        <begin position="28"/>
        <end position="41"/>
    </location>
</feature>
<accession>A0A6N7Q311</accession>
<dbReference type="Gene3D" id="2.60.120.560">
    <property type="entry name" value="Exo-inulinase, domain 1"/>
    <property type="match status" value="1"/>
</dbReference>
<protein>
    <recommendedName>
        <fullName evidence="5">Farnesoic acid O-methyl transferase domain-containing protein</fullName>
    </recommendedName>
</protein>
<dbReference type="PROSITE" id="PS51257">
    <property type="entry name" value="PROKAR_LIPOPROTEIN"/>
    <property type="match status" value="1"/>
</dbReference>
<evidence type="ECO:0000256" key="1">
    <source>
        <dbReference type="SAM" id="MobiDB-lite"/>
    </source>
</evidence>
<sequence>MLRRATTFGACALLSLTLVSCVPEGPPTTADAGAAQPARPASTRPQTKAPSAPLVPPGPPITAPWEDTFDRAELGEDWNALSPGWRIDGGKLCGKNARNRGVWLRRRLPVNARIEFDAYAESPIGDLKVELWGDGQSGATSTSYTNATSYLAIFGGWRNSKHVLARIDEHGDDRLEIDVDPKSDDERERPVSAGQSYRFKIERADGKTIVWSINGVEYFTFTDPEPLAGPGHEHFGFNDWEVPVCFDNLKVTPL</sequence>
<reference evidence="3 4" key="1">
    <citation type="submission" date="2019-10" db="EMBL/GenBank/DDBJ databases">
        <title>A soil myxobacterium in the family Polyangiaceae.</title>
        <authorList>
            <person name="Li Y."/>
            <person name="Wang J."/>
        </authorList>
    </citation>
    <scope>NUCLEOTIDE SEQUENCE [LARGE SCALE GENOMIC DNA]</scope>
    <source>
        <strain evidence="3 4">DSM 14734</strain>
    </source>
</reference>
<feature type="chain" id="PRO_5026870733" description="Farnesoic acid O-methyl transferase domain-containing protein" evidence="2">
    <location>
        <begin position="21"/>
        <end position="254"/>
    </location>
</feature>
<dbReference type="RefSeq" id="WP_206079636.1">
    <property type="nucleotide sequence ID" value="NZ_WJIE01000019.1"/>
</dbReference>
<name>A0A6N7Q311_9BACT</name>
<proteinExistence type="predicted"/>
<dbReference type="Proteomes" id="UP000440224">
    <property type="component" value="Unassembled WGS sequence"/>
</dbReference>
<gene>
    <name evidence="3" type="ORF">GF068_37575</name>
</gene>
<feature type="signal peptide" evidence="2">
    <location>
        <begin position="1"/>
        <end position="20"/>
    </location>
</feature>
<comment type="caution">
    <text evidence="3">The sequence shown here is derived from an EMBL/GenBank/DDBJ whole genome shotgun (WGS) entry which is preliminary data.</text>
</comment>
<feature type="compositionally biased region" description="Pro residues" evidence="1">
    <location>
        <begin position="53"/>
        <end position="62"/>
    </location>
</feature>